<dbReference type="EMBL" id="JAEIOS010000012">
    <property type="protein sequence ID" value="MBI8989626.1"/>
    <property type="molecule type" value="Genomic_DNA"/>
</dbReference>
<dbReference type="Gene3D" id="3.30.2010.10">
    <property type="entry name" value="Metalloproteases ('zincins'), catalytic domain"/>
    <property type="match status" value="1"/>
</dbReference>
<name>A0A934I5W8_9CORY</name>
<dbReference type="PANTHER" id="PTHR30399">
    <property type="entry name" value="UNCHARACTERIZED PROTEIN YGJP"/>
    <property type="match status" value="1"/>
</dbReference>
<proteinExistence type="predicted"/>
<sequence length="173" mass="19504">MADRSTLPEIQVIRSTRRTRTVSGRIVDGRIVVRIPARLTAEQEAEAVADIVAKVRRRSTSVHTGDSELEARALELNKRLLEGRATFSSVRWVGNQTRRWGSCSPDTGEIRITDRLREVPGYVLDAVLVHELTHTFIHSGHDASFWEWADRAPHAERAKGYLEAYQRFGGTGE</sequence>
<evidence type="ECO:0000259" key="1">
    <source>
        <dbReference type="Pfam" id="PF01863"/>
    </source>
</evidence>
<feature type="domain" description="YgjP-like metallopeptidase" evidence="1">
    <location>
        <begin position="93"/>
        <end position="163"/>
    </location>
</feature>
<dbReference type="CDD" id="cd07344">
    <property type="entry name" value="M48_yhfN_like"/>
    <property type="match status" value="1"/>
</dbReference>
<evidence type="ECO:0000313" key="2">
    <source>
        <dbReference type="EMBL" id="MBI8989626.1"/>
    </source>
</evidence>
<reference evidence="2" key="1">
    <citation type="submission" date="2020-12" db="EMBL/GenBank/DDBJ databases">
        <title>Genome public.</title>
        <authorList>
            <person name="Sun Q."/>
        </authorList>
    </citation>
    <scope>NUCLEOTIDE SEQUENCE</scope>
    <source>
        <strain evidence="2">CCM 8863</strain>
    </source>
</reference>
<dbReference type="Pfam" id="PF01863">
    <property type="entry name" value="YgjP-like"/>
    <property type="match status" value="1"/>
</dbReference>
<comment type="caution">
    <text evidence="2">The sequence shown here is derived from an EMBL/GenBank/DDBJ whole genome shotgun (WGS) entry which is preliminary data.</text>
</comment>
<dbReference type="InterPro" id="IPR053136">
    <property type="entry name" value="UTP_pyrophosphatase-like"/>
</dbReference>
<dbReference type="InterPro" id="IPR002725">
    <property type="entry name" value="YgjP-like_metallopeptidase"/>
</dbReference>
<keyword evidence="3" id="KW-1185">Reference proteome</keyword>
<evidence type="ECO:0000313" key="3">
    <source>
        <dbReference type="Proteomes" id="UP000645966"/>
    </source>
</evidence>
<organism evidence="2 3">
    <name type="scientific">Corynebacterium meridianum</name>
    <dbReference type="NCBI Taxonomy" id="2765363"/>
    <lineage>
        <taxon>Bacteria</taxon>
        <taxon>Bacillati</taxon>
        <taxon>Actinomycetota</taxon>
        <taxon>Actinomycetes</taxon>
        <taxon>Mycobacteriales</taxon>
        <taxon>Corynebacteriaceae</taxon>
        <taxon>Corynebacterium</taxon>
    </lineage>
</organism>
<dbReference type="PANTHER" id="PTHR30399:SF1">
    <property type="entry name" value="UTP PYROPHOSPHATASE"/>
    <property type="match status" value="1"/>
</dbReference>
<protein>
    <submittedName>
        <fullName evidence="2">M48 family metallopeptidase</fullName>
    </submittedName>
</protein>
<dbReference type="Proteomes" id="UP000645966">
    <property type="component" value="Unassembled WGS sequence"/>
</dbReference>
<accession>A0A934I5W8</accession>
<dbReference type="AlphaFoldDB" id="A0A934I5W8"/>
<dbReference type="RefSeq" id="WP_198738655.1">
    <property type="nucleotide sequence ID" value="NZ_JAEIOS010000012.1"/>
</dbReference>
<gene>
    <name evidence="2" type="ORF">JDV75_07590</name>
</gene>